<evidence type="ECO:0000313" key="2">
    <source>
        <dbReference type="Proteomes" id="UP000823486"/>
    </source>
</evidence>
<accession>A0ABS2QDD1</accession>
<comment type="caution">
    <text evidence="1">The sequence shown here is derived from an EMBL/GenBank/DDBJ whole genome shotgun (WGS) entry which is preliminary data.</text>
</comment>
<proteinExistence type="predicted"/>
<evidence type="ECO:0000313" key="1">
    <source>
        <dbReference type="EMBL" id="MBM7691149.1"/>
    </source>
</evidence>
<dbReference type="EMBL" id="JAFBFI010000002">
    <property type="protein sequence ID" value="MBM7691149.1"/>
    <property type="molecule type" value="Genomic_DNA"/>
</dbReference>
<organism evidence="1 2">
    <name type="scientific">Peribacillus deserti</name>
    <dbReference type="NCBI Taxonomy" id="673318"/>
    <lineage>
        <taxon>Bacteria</taxon>
        <taxon>Bacillati</taxon>
        <taxon>Bacillota</taxon>
        <taxon>Bacilli</taxon>
        <taxon>Bacillales</taxon>
        <taxon>Bacillaceae</taxon>
        <taxon>Peribacillus</taxon>
    </lineage>
</organism>
<gene>
    <name evidence="1" type="ORF">JOC77_000554</name>
</gene>
<dbReference type="Proteomes" id="UP000823486">
    <property type="component" value="Unassembled WGS sequence"/>
</dbReference>
<keyword evidence="2" id="KW-1185">Reference proteome</keyword>
<protein>
    <submittedName>
        <fullName evidence="1">Uncharacterized protein</fullName>
    </submittedName>
</protein>
<dbReference type="RefSeq" id="WP_204538183.1">
    <property type="nucleotide sequence ID" value="NZ_JAFBFI010000002.1"/>
</dbReference>
<name>A0ABS2QDD1_9BACI</name>
<sequence>MQISLEVTMHAHGTRFLQKGVFPVNSKKFHQNPDHAAAQTAYEWIQKIKKQTGYATDTEIVKVVYNENIEITQLVKKMEYPL</sequence>
<reference evidence="1 2" key="1">
    <citation type="submission" date="2021-01" db="EMBL/GenBank/DDBJ databases">
        <title>Genomic Encyclopedia of Type Strains, Phase IV (KMG-IV): sequencing the most valuable type-strain genomes for metagenomic binning, comparative biology and taxonomic classification.</title>
        <authorList>
            <person name="Goeker M."/>
        </authorList>
    </citation>
    <scope>NUCLEOTIDE SEQUENCE [LARGE SCALE GENOMIC DNA]</scope>
    <source>
        <strain evidence="1 2">DSM 105482</strain>
    </source>
</reference>